<dbReference type="AlphaFoldDB" id="A0A0N4Y3W7"/>
<evidence type="ECO:0000313" key="5">
    <source>
        <dbReference type="Proteomes" id="UP000271162"/>
    </source>
</evidence>
<feature type="compositionally biased region" description="Basic and acidic residues" evidence="1">
    <location>
        <begin position="272"/>
        <end position="290"/>
    </location>
</feature>
<keyword evidence="2" id="KW-1133">Transmembrane helix</keyword>
<dbReference type="PROSITE" id="PS50024">
    <property type="entry name" value="SEA"/>
    <property type="match status" value="1"/>
</dbReference>
<feature type="region of interest" description="Disordered" evidence="1">
    <location>
        <begin position="197"/>
        <end position="480"/>
    </location>
</feature>
<feature type="compositionally biased region" description="Basic and acidic residues" evidence="1">
    <location>
        <begin position="106"/>
        <end position="117"/>
    </location>
</feature>
<feature type="compositionally biased region" description="Basic and acidic residues" evidence="1">
    <location>
        <begin position="367"/>
        <end position="425"/>
    </location>
</feature>
<feature type="compositionally biased region" description="Polar residues" evidence="1">
    <location>
        <begin position="118"/>
        <end position="132"/>
    </location>
</feature>
<dbReference type="OMA" id="TTINEFH"/>
<keyword evidence="5" id="KW-1185">Reference proteome</keyword>
<feature type="compositionally biased region" description="Low complexity" evidence="1">
    <location>
        <begin position="163"/>
        <end position="172"/>
    </location>
</feature>
<evidence type="ECO:0000313" key="6">
    <source>
        <dbReference type="WBParaSite" id="NBR_0001053801-mRNA-1"/>
    </source>
</evidence>
<dbReference type="InterPro" id="IPR036364">
    <property type="entry name" value="SEA_dom_sf"/>
</dbReference>
<dbReference type="Proteomes" id="UP000271162">
    <property type="component" value="Unassembled WGS sequence"/>
</dbReference>
<reference evidence="6" key="1">
    <citation type="submission" date="2016-04" db="UniProtKB">
        <authorList>
            <consortium name="WormBaseParasite"/>
        </authorList>
    </citation>
    <scope>IDENTIFICATION</scope>
</reference>
<feature type="compositionally biased region" description="Basic and acidic residues" evidence="1">
    <location>
        <begin position="435"/>
        <end position="463"/>
    </location>
</feature>
<sequence>MAADPFSVEEEPFVIATDQPVVAPVVPVVTSEATSTASPPSFAPSTMTTMETTTAEFSPTAPVIQPTLEGRALKEKEEEVIVTSSMPTSSGPLATESESLDVPSTSEKHDEEDHKATEGTTVSDAMESTTTAAEIPPSTPSKEEAPPTTSSLGTSAKMMTEETASPTTASSAFDEDAPFDQEKLSGLFEQDGSFIPEHFINQPSSEPVFPRVELPEESEEILNGRKNTNAGSTPTTGITEVHETTPTTSTADSTTITVPQPSVVFLPIDVEATTKPKMSHDSEEAHHSSEISDATTGDMETLSASSLSTPKPEPEPAPEPVAEPKPEPTAEPAPEPAAEPTAEPTAEHIPDLSVEHPTTTVLPTPEPKPEPEPEPQPEPRPEPTSHAEPEPEHRPEPEPKSEPEPEPHAHAEPEPHPEPEPKAEPEPVAETTTVSDHDHHHEPEPEPEPKAEPEPEPNHEQSPHARPPQPEPEPAAEPTNDDLKKAAFTMRITSIEYEDDFGDKSSGKYKKLRDQLMPQVNSILKTILGDNFAGFEITSLTKGSVVVNGLIITREDIQDAEDLATKIETTVSTNKSAFGQLEIDSKSITVNGIPSRAYIDRVQSSYPQNASPSALLIGSIIAVGVVVILIVAFIIIAINNRRTNGTMKLKGDDLPRVEAGKGAYTNPQAISVNLMSYGNGSSSTPSSQGQMVTISPLYPQPTPTCHF</sequence>
<protein>
    <submittedName>
        <fullName evidence="6">SEA domain-containing protein</fullName>
    </submittedName>
</protein>
<feature type="domain" description="SEA" evidence="3">
    <location>
        <begin position="482"/>
        <end position="595"/>
    </location>
</feature>
<keyword evidence="2" id="KW-0812">Transmembrane</keyword>
<feature type="compositionally biased region" description="Pro residues" evidence="1">
    <location>
        <begin position="465"/>
        <end position="475"/>
    </location>
</feature>
<feature type="region of interest" description="Disordered" evidence="1">
    <location>
        <begin position="52"/>
        <end position="184"/>
    </location>
</feature>
<evidence type="ECO:0000259" key="3">
    <source>
        <dbReference type="PROSITE" id="PS50024"/>
    </source>
</evidence>
<reference evidence="4 5" key="2">
    <citation type="submission" date="2018-11" db="EMBL/GenBank/DDBJ databases">
        <authorList>
            <consortium name="Pathogen Informatics"/>
        </authorList>
    </citation>
    <scope>NUCLEOTIDE SEQUENCE [LARGE SCALE GENOMIC DNA]</scope>
</reference>
<gene>
    <name evidence="4" type="ORF">NBR_LOCUS10539</name>
</gene>
<dbReference type="WBParaSite" id="NBR_0001053801-mRNA-1">
    <property type="protein sequence ID" value="NBR_0001053801-mRNA-1"/>
    <property type="gene ID" value="NBR_0001053801"/>
</dbReference>
<name>A0A0N4Y3W7_NIPBR</name>
<dbReference type="STRING" id="27835.A0A0N4Y3W7"/>
<dbReference type="Pfam" id="PF01390">
    <property type="entry name" value="SEA"/>
    <property type="match status" value="1"/>
</dbReference>
<evidence type="ECO:0000256" key="1">
    <source>
        <dbReference type="SAM" id="MobiDB-lite"/>
    </source>
</evidence>
<organism evidence="6">
    <name type="scientific">Nippostrongylus brasiliensis</name>
    <name type="common">Rat hookworm</name>
    <dbReference type="NCBI Taxonomy" id="27835"/>
    <lineage>
        <taxon>Eukaryota</taxon>
        <taxon>Metazoa</taxon>
        <taxon>Ecdysozoa</taxon>
        <taxon>Nematoda</taxon>
        <taxon>Chromadorea</taxon>
        <taxon>Rhabditida</taxon>
        <taxon>Rhabditina</taxon>
        <taxon>Rhabditomorpha</taxon>
        <taxon>Strongyloidea</taxon>
        <taxon>Heligmosomidae</taxon>
        <taxon>Nippostrongylus</taxon>
    </lineage>
</organism>
<feature type="compositionally biased region" description="Polar residues" evidence="1">
    <location>
        <begin position="82"/>
        <end position="92"/>
    </location>
</feature>
<feature type="compositionally biased region" description="Low complexity" evidence="1">
    <location>
        <begin position="233"/>
        <end position="257"/>
    </location>
</feature>
<keyword evidence="2" id="KW-0472">Membrane</keyword>
<feature type="transmembrane region" description="Helical" evidence="2">
    <location>
        <begin position="614"/>
        <end position="638"/>
    </location>
</feature>
<accession>A0A0N4Y3W7</accession>
<dbReference type="Gene3D" id="3.30.70.960">
    <property type="entry name" value="SEA domain"/>
    <property type="match status" value="1"/>
</dbReference>
<evidence type="ECO:0000313" key="4">
    <source>
        <dbReference type="EMBL" id="VDL74128.1"/>
    </source>
</evidence>
<dbReference type="EMBL" id="UYSL01020336">
    <property type="protein sequence ID" value="VDL74128.1"/>
    <property type="molecule type" value="Genomic_DNA"/>
</dbReference>
<evidence type="ECO:0000256" key="2">
    <source>
        <dbReference type="SAM" id="Phobius"/>
    </source>
</evidence>
<proteinExistence type="predicted"/>
<dbReference type="SUPFAM" id="SSF82671">
    <property type="entry name" value="SEA domain"/>
    <property type="match status" value="1"/>
</dbReference>
<dbReference type="InterPro" id="IPR000082">
    <property type="entry name" value="SEA_dom"/>
</dbReference>
<feature type="compositionally biased region" description="Basic and acidic residues" evidence="1">
    <location>
        <begin position="345"/>
        <end position="354"/>
    </location>
</feature>